<evidence type="ECO:0000313" key="1">
    <source>
        <dbReference type="EMBL" id="MBG6087565.1"/>
    </source>
</evidence>
<sequence>MAADRRLALHAALPERYARHEVLASTIDHRGRLIALVAEPGQDLAGFPWNSRPGTAPRYDATAVVCAGSEIHQIPLAGLDLWFNRIDALGDGVVLAASSCEPTGIPLDRRAEPIGEDELHLTTNIRVFDADGAPRSAFYAGDAIKQLVTDARGDIWSSYSDQSSYWFPNPDGTRSYGFMIGLACWDEDGSRLWMPGSDAPGGGLWDCYSLNVGREVVHTCPYADFPLIELDARGIRAVTPNPVAGGSGLAVSGREIAFFRQGRVHWRIHRARREDEGVVETGRENLVLPGGRLPSDWGRGVIGRDGKLWLREAGDERRWYRYEIDS</sequence>
<reference evidence="1" key="1">
    <citation type="submission" date="2020-11" db="EMBL/GenBank/DDBJ databases">
        <title>Sequencing the genomes of 1000 actinobacteria strains.</title>
        <authorList>
            <person name="Klenk H.-P."/>
        </authorList>
    </citation>
    <scope>NUCLEOTIDE SEQUENCE</scope>
    <source>
        <strain evidence="1">DSM 43175</strain>
    </source>
</reference>
<organism evidence="1 2">
    <name type="scientific">Actinomadura viridis</name>
    <dbReference type="NCBI Taxonomy" id="58110"/>
    <lineage>
        <taxon>Bacteria</taxon>
        <taxon>Bacillati</taxon>
        <taxon>Actinomycetota</taxon>
        <taxon>Actinomycetes</taxon>
        <taxon>Streptosporangiales</taxon>
        <taxon>Thermomonosporaceae</taxon>
        <taxon>Actinomadura</taxon>
    </lineage>
</organism>
<accession>A0A931DCC6</accession>
<dbReference type="EMBL" id="JADOUA010000001">
    <property type="protein sequence ID" value="MBG6087565.1"/>
    <property type="molecule type" value="Genomic_DNA"/>
</dbReference>
<dbReference type="Proteomes" id="UP000614047">
    <property type="component" value="Unassembled WGS sequence"/>
</dbReference>
<proteinExistence type="predicted"/>
<protein>
    <submittedName>
        <fullName evidence="1">Uncharacterized protein</fullName>
    </submittedName>
</protein>
<keyword evidence="2" id="KW-1185">Reference proteome</keyword>
<name>A0A931DCC6_9ACTN</name>
<comment type="caution">
    <text evidence="1">The sequence shown here is derived from an EMBL/GenBank/DDBJ whole genome shotgun (WGS) entry which is preliminary data.</text>
</comment>
<dbReference type="AlphaFoldDB" id="A0A931DCC6"/>
<gene>
    <name evidence="1" type="ORF">IW256_001678</name>
</gene>
<evidence type="ECO:0000313" key="2">
    <source>
        <dbReference type="Proteomes" id="UP000614047"/>
    </source>
</evidence>
<dbReference type="RefSeq" id="WP_197010408.1">
    <property type="nucleotide sequence ID" value="NZ_BAABES010000024.1"/>
</dbReference>